<organism evidence="2 3">
    <name type="scientific">Dryococelus australis</name>
    <dbReference type="NCBI Taxonomy" id="614101"/>
    <lineage>
        <taxon>Eukaryota</taxon>
        <taxon>Metazoa</taxon>
        <taxon>Ecdysozoa</taxon>
        <taxon>Arthropoda</taxon>
        <taxon>Hexapoda</taxon>
        <taxon>Insecta</taxon>
        <taxon>Pterygota</taxon>
        <taxon>Neoptera</taxon>
        <taxon>Polyneoptera</taxon>
        <taxon>Phasmatodea</taxon>
        <taxon>Verophasmatodea</taxon>
        <taxon>Anareolatae</taxon>
        <taxon>Phasmatidae</taxon>
        <taxon>Eurycanthinae</taxon>
        <taxon>Dryococelus</taxon>
    </lineage>
</organism>
<evidence type="ECO:0000256" key="1">
    <source>
        <dbReference type="SAM" id="Coils"/>
    </source>
</evidence>
<keyword evidence="1" id="KW-0175">Coiled coil</keyword>
<name>A0ABQ9G290_9NEOP</name>
<accession>A0ABQ9G290</accession>
<keyword evidence="3" id="KW-1185">Reference proteome</keyword>
<evidence type="ECO:0000313" key="2">
    <source>
        <dbReference type="EMBL" id="KAJ8866601.1"/>
    </source>
</evidence>
<dbReference type="Proteomes" id="UP001159363">
    <property type="component" value="Chromosome 15"/>
</dbReference>
<evidence type="ECO:0000313" key="3">
    <source>
        <dbReference type="Proteomes" id="UP001159363"/>
    </source>
</evidence>
<sequence length="328" mass="37222">MLPGVREYVQHVNMEKKAPTYQSFKIVLEAVKDLLEAILAFVSDYSKGVGRVPYSISVSNSLLSAKLIEIGFATQDALRRAKMVSEADLLKFKADCHFCFQKLCTKLLERSPLKFLLTKGISCLDPSVGLQHTIRNKRLESTLNVLVQNNWMSDAKADNAQQEFKTVCNLQHFKNLMCDFTKKKNGSRLDTLWMAAVPDDGNYENLISFLKLVFILLHGSARLKRGFSINKECLVENQRDTSLIAVRQVYDAVLAAGGVEKVSITKGLVCSVRNAQSQYLEALKQQKADKEVEQHAEREKKRRQEIVKELEIQRKKKLLEETNNKLAL</sequence>
<comment type="caution">
    <text evidence="2">The sequence shown here is derived from an EMBL/GenBank/DDBJ whole genome shotgun (WGS) entry which is preliminary data.</text>
</comment>
<dbReference type="EMBL" id="JARBHB010000016">
    <property type="protein sequence ID" value="KAJ8866601.1"/>
    <property type="molecule type" value="Genomic_DNA"/>
</dbReference>
<gene>
    <name evidence="2" type="ORF">PR048_032461</name>
</gene>
<feature type="coiled-coil region" evidence="1">
    <location>
        <begin position="280"/>
        <end position="316"/>
    </location>
</feature>
<proteinExistence type="predicted"/>
<reference evidence="2 3" key="1">
    <citation type="submission" date="2023-02" db="EMBL/GenBank/DDBJ databases">
        <title>LHISI_Scaffold_Assembly.</title>
        <authorList>
            <person name="Stuart O.P."/>
            <person name="Cleave R."/>
            <person name="Magrath M.J.L."/>
            <person name="Mikheyev A.S."/>
        </authorList>
    </citation>
    <scope>NUCLEOTIDE SEQUENCE [LARGE SCALE GENOMIC DNA]</scope>
    <source>
        <strain evidence="2">Daus_M_001</strain>
        <tissue evidence="2">Leg muscle</tissue>
    </source>
</reference>
<protein>
    <submittedName>
        <fullName evidence="2">Uncharacterized protein</fullName>
    </submittedName>
</protein>